<protein>
    <submittedName>
        <fullName evidence="2">XapX domain protein</fullName>
    </submittedName>
</protein>
<keyword evidence="3" id="KW-1185">Reference proteome</keyword>
<dbReference type="Proteomes" id="UP001157133">
    <property type="component" value="Unassembled WGS sequence"/>
</dbReference>
<comment type="caution">
    <text evidence="2">The sequence shown here is derived from an EMBL/GenBank/DDBJ whole genome shotgun (WGS) entry which is preliminary data.</text>
</comment>
<gene>
    <name evidence="2" type="ORF">theurythT_30980</name>
</gene>
<keyword evidence="1" id="KW-0472">Membrane</keyword>
<dbReference type="RefSeq" id="WP_284209120.1">
    <property type="nucleotide sequence ID" value="NZ_BSSU01000019.1"/>
</dbReference>
<evidence type="ECO:0000313" key="3">
    <source>
        <dbReference type="Proteomes" id="UP001157133"/>
    </source>
</evidence>
<reference evidence="2 3" key="1">
    <citation type="submission" date="2023-03" db="EMBL/GenBank/DDBJ databases">
        <title>Draft genome sequence of Thalassotalea eurytherma JCM 18482T.</title>
        <authorList>
            <person name="Sawabe T."/>
        </authorList>
    </citation>
    <scope>NUCLEOTIDE SEQUENCE [LARGE SCALE GENOMIC DNA]</scope>
    <source>
        <strain evidence="2 3">JCM 18482</strain>
    </source>
</reference>
<accession>A0ABQ6H8P0</accession>
<sequence>MIELILALVTGFVVGVIFTALKLPIPAPPVLSGIVGIFGVYLGSVGYNWIVERFFS</sequence>
<dbReference type="InterPro" id="IPR020017">
    <property type="entry name" value="XapX_domain"/>
</dbReference>
<dbReference type="EMBL" id="BSSU01000019">
    <property type="protein sequence ID" value="GLX83645.1"/>
    <property type="molecule type" value="Genomic_DNA"/>
</dbReference>
<keyword evidence="1" id="KW-1133">Transmembrane helix</keyword>
<dbReference type="NCBIfam" id="TIGR03510">
    <property type="entry name" value="XapX"/>
    <property type="match status" value="1"/>
</dbReference>
<name>A0ABQ6H8P0_9GAMM</name>
<organism evidence="2 3">
    <name type="scientific">Thalassotalea eurytherma</name>
    <dbReference type="NCBI Taxonomy" id="1144278"/>
    <lineage>
        <taxon>Bacteria</taxon>
        <taxon>Pseudomonadati</taxon>
        <taxon>Pseudomonadota</taxon>
        <taxon>Gammaproteobacteria</taxon>
        <taxon>Alteromonadales</taxon>
        <taxon>Colwelliaceae</taxon>
        <taxon>Thalassotalea</taxon>
    </lineage>
</organism>
<evidence type="ECO:0000313" key="2">
    <source>
        <dbReference type="EMBL" id="GLX83645.1"/>
    </source>
</evidence>
<feature type="transmembrane region" description="Helical" evidence="1">
    <location>
        <begin position="30"/>
        <end position="50"/>
    </location>
</feature>
<proteinExistence type="predicted"/>
<keyword evidence="1" id="KW-0812">Transmembrane</keyword>
<evidence type="ECO:0000256" key="1">
    <source>
        <dbReference type="SAM" id="Phobius"/>
    </source>
</evidence>